<dbReference type="Gene3D" id="3.90.550.10">
    <property type="entry name" value="Spore Coat Polysaccharide Biosynthesis Protein SpsA, Chain A"/>
    <property type="match status" value="1"/>
</dbReference>
<dbReference type="PANTHER" id="PTHR43179:SF7">
    <property type="entry name" value="RHAMNOSYLTRANSFERASE WBBL"/>
    <property type="match status" value="1"/>
</dbReference>
<proteinExistence type="predicted"/>
<dbReference type="InterPro" id="IPR029044">
    <property type="entry name" value="Nucleotide-diphossugar_trans"/>
</dbReference>
<dbReference type="Pfam" id="PF00535">
    <property type="entry name" value="Glycos_transf_2"/>
    <property type="match status" value="1"/>
</dbReference>
<protein>
    <recommendedName>
        <fullName evidence="2">Glycosyltransferase 2-like domain-containing protein</fullName>
    </recommendedName>
</protein>
<keyword evidence="1" id="KW-1133">Transmembrane helix</keyword>
<dbReference type="InterPro" id="IPR001173">
    <property type="entry name" value="Glyco_trans_2-like"/>
</dbReference>
<accession>A0A1H8FLX0</accession>
<dbReference type="OrthoDB" id="9771846at2"/>
<keyword evidence="1" id="KW-0472">Membrane</keyword>
<sequence>MKTLLTVILNWRTADMTLQSVQSALREMAGIPGAITIVDNDSGDGSFEILSAALTANGWDIGEIPVRVLQSGHNGGFGAGNNVGIRAGLPNNQRPDYVYMLNSDAFPDAGAIRALYDHLNTNPITGFAGSYIHGDDGEPHRTAFRFPSALAEFESSIRFGPVSRLLSKYIVAQPIPQTTTRVDWLAGASLMMRQDVLDTIGIFDETFFLYFEETELCHRAASAGYPTDYVRHSHVTHIGSVSTGMKTWARMPAYWFDSRLRYFTKTHGRFYAALATISLIFGSILWRIRLLIQTKDRGDPPRFLRDLIAHAWRWFTRGPQYKTTPRKR</sequence>
<evidence type="ECO:0000313" key="3">
    <source>
        <dbReference type="EMBL" id="SEN32692.1"/>
    </source>
</evidence>
<feature type="domain" description="Glycosyltransferase 2-like" evidence="2">
    <location>
        <begin position="15"/>
        <end position="144"/>
    </location>
</feature>
<dbReference type="CDD" id="cd04186">
    <property type="entry name" value="GT_2_like_c"/>
    <property type="match status" value="1"/>
</dbReference>
<dbReference type="PANTHER" id="PTHR43179">
    <property type="entry name" value="RHAMNOSYLTRANSFERASE WBBL"/>
    <property type="match status" value="1"/>
</dbReference>
<dbReference type="EMBL" id="FOCO01000011">
    <property type="protein sequence ID" value="SEN32692.1"/>
    <property type="molecule type" value="Genomic_DNA"/>
</dbReference>
<dbReference type="Proteomes" id="UP000183002">
    <property type="component" value="Unassembled WGS sequence"/>
</dbReference>
<feature type="transmembrane region" description="Helical" evidence="1">
    <location>
        <begin position="270"/>
        <end position="288"/>
    </location>
</feature>
<evidence type="ECO:0000313" key="4">
    <source>
        <dbReference type="Proteomes" id="UP000183002"/>
    </source>
</evidence>
<organism evidence="3 4">
    <name type="scientific">Pseudorhodobacter antarcticus</name>
    <dbReference type="NCBI Taxonomy" id="1077947"/>
    <lineage>
        <taxon>Bacteria</taxon>
        <taxon>Pseudomonadati</taxon>
        <taxon>Pseudomonadota</taxon>
        <taxon>Alphaproteobacteria</taxon>
        <taxon>Rhodobacterales</taxon>
        <taxon>Paracoccaceae</taxon>
        <taxon>Pseudorhodobacter</taxon>
    </lineage>
</organism>
<keyword evidence="1" id="KW-0812">Transmembrane</keyword>
<evidence type="ECO:0000259" key="2">
    <source>
        <dbReference type="Pfam" id="PF00535"/>
    </source>
</evidence>
<dbReference type="STRING" id="1077947.SAMN05216227_101154"/>
<evidence type="ECO:0000256" key="1">
    <source>
        <dbReference type="SAM" id="Phobius"/>
    </source>
</evidence>
<gene>
    <name evidence="3" type="ORF">SAMN05216227_101154</name>
</gene>
<dbReference type="SUPFAM" id="SSF53448">
    <property type="entry name" value="Nucleotide-diphospho-sugar transferases"/>
    <property type="match status" value="1"/>
</dbReference>
<dbReference type="RefSeq" id="WP_074818564.1">
    <property type="nucleotide sequence ID" value="NZ_FOCO01000011.1"/>
</dbReference>
<name>A0A1H8FLX0_9RHOB</name>
<keyword evidence="4" id="KW-1185">Reference proteome</keyword>
<dbReference type="AlphaFoldDB" id="A0A1H8FLX0"/>
<reference evidence="3 4" key="1">
    <citation type="submission" date="2016-10" db="EMBL/GenBank/DDBJ databases">
        <authorList>
            <person name="de Groot N.N."/>
        </authorList>
    </citation>
    <scope>NUCLEOTIDE SEQUENCE [LARGE SCALE GENOMIC DNA]</scope>
    <source>
        <strain evidence="3 4">CGMCC 1.10836</strain>
    </source>
</reference>